<evidence type="ECO:0000313" key="1">
    <source>
        <dbReference type="EMBL" id="EKN67842.1"/>
    </source>
</evidence>
<proteinExistence type="predicted"/>
<gene>
    <name evidence="1" type="ORF">BAZO_08169</name>
</gene>
<dbReference type="PATRIC" id="fig|1131731.3.peg.1708"/>
<dbReference type="Proteomes" id="UP000006315">
    <property type="component" value="Unassembled WGS sequence"/>
</dbReference>
<dbReference type="EMBL" id="AJLR01000045">
    <property type="protein sequence ID" value="EKN67842.1"/>
    <property type="molecule type" value="Genomic_DNA"/>
</dbReference>
<dbReference type="AlphaFoldDB" id="K6D5N9"/>
<organism evidence="1 2">
    <name type="scientific">Schinkia azotoformans LMG 9581</name>
    <dbReference type="NCBI Taxonomy" id="1131731"/>
    <lineage>
        <taxon>Bacteria</taxon>
        <taxon>Bacillati</taxon>
        <taxon>Bacillota</taxon>
        <taxon>Bacilli</taxon>
        <taxon>Bacillales</taxon>
        <taxon>Bacillaceae</taxon>
        <taxon>Calidifontibacillus/Schinkia group</taxon>
        <taxon>Schinkia</taxon>
    </lineage>
</organism>
<dbReference type="STRING" id="1131731.BAZO_08169"/>
<sequence>MNKTQLDFNLTVSRLIGEIQQLGTMITLCTEMIVEVEFRPHVKWTTVRIYKDDESFKKKIDGVESGFIYVSTEEKYFNDTPEKQQFTIKRLMKIKRQLINILKEKQINYGKLDYTIKTVEYKQYVI</sequence>
<reference evidence="1 2" key="1">
    <citation type="journal article" date="2012" name="Front. Microbiol.">
        <title>Redundancy and modularity in membrane-associated dissimilatory nitrate reduction in Bacillus.</title>
        <authorList>
            <person name="Heylen K."/>
            <person name="Keltjens J."/>
        </authorList>
    </citation>
    <scope>NUCLEOTIDE SEQUENCE [LARGE SCALE GENOMIC DNA]</scope>
    <source>
        <strain evidence="1 2">LMG 9581</strain>
    </source>
</reference>
<evidence type="ECO:0000313" key="2">
    <source>
        <dbReference type="Proteomes" id="UP000006315"/>
    </source>
</evidence>
<dbReference type="RefSeq" id="WP_003330891.1">
    <property type="nucleotide sequence ID" value="NZ_AJLR01000045.1"/>
</dbReference>
<name>K6D5N9_SCHAZ</name>
<accession>K6D5N9</accession>
<keyword evidence="2" id="KW-1185">Reference proteome</keyword>
<protein>
    <submittedName>
        <fullName evidence="1">Uncharacterized protein</fullName>
    </submittedName>
</protein>
<comment type="caution">
    <text evidence="1">The sequence shown here is derived from an EMBL/GenBank/DDBJ whole genome shotgun (WGS) entry which is preliminary data.</text>
</comment>